<proteinExistence type="predicted"/>
<name>D5MP67_LEUCI</name>
<reference evidence="1" key="1">
    <citation type="submission" date="2007-09" db="EMBL/GenBank/DDBJ databases">
        <title>Plasmid analysis of Leuconostoc sp. from kimchi and construction of a novel theta-replicating vector.</title>
        <authorList>
            <person name="Eom H."/>
            <person name="Han N."/>
        </authorList>
    </citation>
    <scope>NUCLEOTIDE SEQUENCE</scope>
    <source>
        <plasmid evidence="1">pCB42</plasmid>
    </source>
</reference>
<organism evidence="1">
    <name type="scientific">Leuconostoc citreum</name>
    <dbReference type="NCBI Taxonomy" id="33964"/>
    <lineage>
        <taxon>Bacteria</taxon>
        <taxon>Bacillati</taxon>
        <taxon>Bacillota</taxon>
        <taxon>Bacilli</taxon>
        <taxon>Lactobacillales</taxon>
        <taxon>Lactobacillaceae</taxon>
        <taxon>Leuconostoc</taxon>
    </lineage>
</organism>
<accession>D5MP67</accession>
<geneLocation type="plasmid" evidence="1">
    <name>pCB42</name>
</geneLocation>
<keyword evidence="1" id="KW-0614">Plasmid</keyword>
<dbReference type="AlphaFoldDB" id="D5MP67"/>
<dbReference type="EMBL" id="AB360637">
    <property type="protein sequence ID" value="BAJ07255.1"/>
    <property type="molecule type" value="Genomic_DNA"/>
</dbReference>
<evidence type="ECO:0000313" key="1">
    <source>
        <dbReference type="EMBL" id="BAJ07255.1"/>
    </source>
</evidence>
<sequence length="49" mass="5515">MPLLCQLLAGEPTHNRIVHSPQSRFDCFGRGLDDLSALLTDTRLFRISC</sequence>
<protein>
    <submittedName>
        <fullName evidence="1">Putative replication protein</fullName>
    </submittedName>
</protein>